<proteinExistence type="predicted"/>
<feature type="non-terminal residue" evidence="2">
    <location>
        <position position="1"/>
    </location>
</feature>
<sequence>IYTTFNIIFVAVLSVANLVSPLLTIPYALQWLETIWGTLNPAIGKRPTAIGFRQLFVSSLFTILFILTW</sequence>
<protein>
    <submittedName>
        <fullName evidence="2">Uncharacterized protein</fullName>
    </submittedName>
</protein>
<name>X1CNM8_9ZZZZ</name>
<evidence type="ECO:0000256" key="1">
    <source>
        <dbReference type="SAM" id="Phobius"/>
    </source>
</evidence>
<dbReference type="EMBL" id="BART01035007">
    <property type="protein sequence ID" value="GAH10016.1"/>
    <property type="molecule type" value="Genomic_DNA"/>
</dbReference>
<evidence type="ECO:0000313" key="2">
    <source>
        <dbReference type="EMBL" id="GAH10016.1"/>
    </source>
</evidence>
<keyword evidence="1" id="KW-1133">Transmembrane helix</keyword>
<feature type="transmembrane region" description="Helical" evidence="1">
    <location>
        <begin position="49"/>
        <end position="67"/>
    </location>
</feature>
<organism evidence="2">
    <name type="scientific">marine sediment metagenome</name>
    <dbReference type="NCBI Taxonomy" id="412755"/>
    <lineage>
        <taxon>unclassified sequences</taxon>
        <taxon>metagenomes</taxon>
        <taxon>ecological metagenomes</taxon>
    </lineage>
</organism>
<keyword evidence="1" id="KW-0472">Membrane</keyword>
<gene>
    <name evidence="2" type="ORF">S01H4_59639</name>
</gene>
<reference evidence="2" key="1">
    <citation type="journal article" date="2014" name="Front. Microbiol.">
        <title>High frequency of phylogenetically diverse reductive dehalogenase-homologous genes in deep subseafloor sedimentary metagenomes.</title>
        <authorList>
            <person name="Kawai M."/>
            <person name="Futagami T."/>
            <person name="Toyoda A."/>
            <person name="Takaki Y."/>
            <person name="Nishi S."/>
            <person name="Hori S."/>
            <person name="Arai W."/>
            <person name="Tsubouchi T."/>
            <person name="Morono Y."/>
            <person name="Uchiyama I."/>
            <person name="Ito T."/>
            <person name="Fujiyama A."/>
            <person name="Inagaki F."/>
            <person name="Takami H."/>
        </authorList>
    </citation>
    <scope>NUCLEOTIDE SEQUENCE</scope>
    <source>
        <strain evidence="2">Expedition CK06-06</strain>
    </source>
</reference>
<dbReference type="AlphaFoldDB" id="X1CNM8"/>
<comment type="caution">
    <text evidence="2">The sequence shown here is derived from an EMBL/GenBank/DDBJ whole genome shotgun (WGS) entry which is preliminary data.</text>
</comment>
<feature type="transmembrane region" description="Helical" evidence="1">
    <location>
        <begin position="7"/>
        <end position="29"/>
    </location>
</feature>
<accession>X1CNM8</accession>
<keyword evidence="1" id="KW-0812">Transmembrane</keyword>